<protein>
    <submittedName>
        <fullName evidence="1">PAAR domain-containing protein</fullName>
    </submittedName>
</protein>
<comment type="caution">
    <text evidence="1">The sequence shown here is derived from an EMBL/GenBank/DDBJ whole genome shotgun (WGS) entry which is preliminary data.</text>
</comment>
<dbReference type="Pfam" id="PF05488">
    <property type="entry name" value="PAAR_motif"/>
    <property type="match status" value="1"/>
</dbReference>
<keyword evidence="2" id="KW-1185">Reference proteome</keyword>
<dbReference type="AlphaFoldDB" id="A0A7X1GBH8"/>
<gene>
    <name evidence="1" type="ORF">H7995_06400</name>
</gene>
<evidence type="ECO:0000313" key="2">
    <source>
        <dbReference type="Proteomes" id="UP000526003"/>
    </source>
</evidence>
<dbReference type="InterPro" id="IPR008727">
    <property type="entry name" value="PAAR_motif"/>
</dbReference>
<sequence>MRRYNITVGAKTTVNGTVRTGYGSWTIDGQAIACEGDEVECPACDSTGVIVCDGPHLPELMGGRAAALDGDLCHCKCDPPPRLIANQTTIIAS</sequence>
<dbReference type="EMBL" id="JACMYG010000005">
    <property type="protein sequence ID" value="MBC2689431.1"/>
    <property type="molecule type" value="Genomic_DNA"/>
</dbReference>
<evidence type="ECO:0000313" key="1">
    <source>
        <dbReference type="EMBL" id="MBC2689431.1"/>
    </source>
</evidence>
<name>A0A7X1GBH8_9PSED</name>
<proteinExistence type="predicted"/>
<accession>A0A7X1GBH8</accession>
<dbReference type="Proteomes" id="UP000526003">
    <property type="component" value="Unassembled WGS sequence"/>
</dbReference>
<reference evidence="1 2" key="1">
    <citation type="submission" date="2020-08" db="EMBL/GenBank/DDBJ databases">
        <title>Pseudomonas sp. nov.</title>
        <authorList>
            <person name="Gieschler S."/>
            <person name="Fiedler G."/>
            <person name="Brinks E."/>
            <person name="Boehnlein C."/>
            <person name="Franz C.M.A.P."/>
            <person name="Kabisch J."/>
        </authorList>
    </citation>
    <scope>NUCLEOTIDE SEQUENCE [LARGE SCALE GENOMIC DNA]</scope>
    <source>
        <strain evidence="1 2">MBT-1</strain>
    </source>
</reference>
<dbReference type="Gene3D" id="2.60.200.60">
    <property type="match status" value="1"/>
</dbReference>
<organism evidence="1 2">
    <name type="scientific">Pseudomonas kielensis</name>
    <dbReference type="NCBI Taxonomy" id="2762577"/>
    <lineage>
        <taxon>Bacteria</taxon>
        <taxon>Pseudomonadati</taxon>
        <taxon>Pseudomonadota</taxon>
        <taxon>Gammaproteobacteria</taxon>
        <taxon>Pseudomonadales</taxon>
        <taxon>Pseudomonadaceae</taxon>
        <taxon>Pseudomonas</taxon>
    </lineage>
</organism>
<dbReference type="CDD" id="cd14744">
    <property type="entry name" value="PAAR_CT_2"/>
    <property type="match status" value="1"/>
</dbReference>